<name>A0A7W2TX90_9GAMM</name>
<keyword evidence="1" id="KW-1133">Transmembrane helix</keyword>
<accession>A0A7W2TX90</accession>
<evidence type="ECO:0000313" key="3">
    <source>
        <dbReference type="Proteomes" id="UP000539350"/>
    </source>
</evidence>
<keyword evidence="1" id="KW-0812">Transmembrane</keyword>
<dbReference type="GO" id="GO:0005886">
    <property type="term" value="C:plasma membrane"/>
    <property type="evidence" value="ECO:0007669"/>
    <property type="project" value="TreeGrafter"/>
</dbReference>
<reference evidence="2 3" key="1">
    <citation type="submission" date="2020-07" db="EMBL/GenBank/DDBJ databases">
        <title>Halieaceae bacterium, F7430, whole genome shotgun sequencing project.</title>
        <authorList>
            <person name="Jiang S."/>
            <person name="Liu Z.W."/>
            <person name="Du Z.J."/>
        </authorList>
    </citation>
    <scope>NUCLEOTIDE SEQUENCE [LARGE SCALE GENOMIC DNA]</scope>
    <source>
        <strain evidence="2 3">F7430</strain>
    </source>
</reference>
<dbReference type="InterPro" id="IPR008523">
    <property type="entry name" value="DUF805"/>
</dbReference>
<feature type="transmembrane region" description="Helical" evidence="1">
    <location>
        <begin position="85"/>
        <end position="105"/>
    </location>
</feature>
<proteinExistence type="predicted"/>
<dbReference type="RefSeq" id="WP_182173205.1">
    <property type="nucleotide sequence ID" value="NZ_JACFXU010000014.1"/>
</dbReference>
<dbReference type="PANTHER" id="PTHR34980">
    <property type="entry name" value="INNER MEMBRANE PROTEIN-RELATED-RELATED"/>
    <property type="match status" value="1"/>
</dbReference>
<dbReference type="Proteomes" id="UP000539350">
    <property type="component" value="Unassembled WGS sequence"/>
</dbReference>
<dbReference type="AlphaFoldDB" id="A0A7W2TX90"/>
<comment type="caution">
    <text evidence="2">The sequence shown here is derived from an EMBL/GenBank/DDBJ whole genome shotgun (WGS) entry which is preliminary data.</text>
</comment>
<organism evidence="2 3">
    <name type="scientific">Sediminihaliea albiluteola</name>
    <dbReference type="NCBI Taxonomy" id="2758564"/>
    <lineage>
        <taxon>Bacteria</taxon>
        <taxon>Pseudomonadati</taxon>
        <taxon>Pseudomonadota</taxon>
        <taxon>Gammaproteobacteria</taxon>
        <taxon>Cellvibrionales</taxon>
        <taxon>Halieaceae</taxon>
        <taxon>Sediminihaliea</taxon>
    </lineage>
</organism>
<dbReference type="PANTHER" id="PTHR34980:SF2">
    <property type="entry name" value="INNER MEMBRANE PROTEIN YHAH-RELATED"/>
    <property type="match status" value="1"/>
</dbReference>
<evidence type="ECO:0000313" key="2">
    <source>
        <dbReference type="EMBL" id="MBA6413633.1"/>
    </source>
</evidence>
<feature type="transmembrane region" description="Helical" evidence="1">
    <location>
        <begin position="21"/>
        <end position="40"/>
    </location>
</feature>
<dbReference type="Pfam" id="PF05656">
    <property type="entry name" value="DUF805"/>
    <property type="match status" value="1"/>
</dbReference>
<keyword evidence="3" id="KW-1185">Reference proteome</keyword>
<evidence type="ECO:0000256" key="1">
    <source>
        <dbReference type="SAM" id="Phobius"/>
    </source>
</evidence>
<protein>
    <submittedName>
        <fullName evidence="2">DUF805 domain-containing protein</fullName>
    </submittedName>
</protein>
<dbReference type="EMBL" id="JACFXU010000014">
    <property type="protein sequence ID" value="MBA6413633.1"/>
    <property type="molecule type" value="Genomic_DNA"/>
</dbReference>
<sequence>MEWYLKVLKNYLGFSGRARRVEFWMFVLINFLISVVLSFVDGVLGLRGAEGATGVLQGLYMLGVFLPSIAVAFRRLHDTGRSGWWLLIGLVPVIGWIVLLVFYCFDSEEGDNAYGPNPKLEEA</sequence>
<feature type="transmembrane region" description="Helical" evidence="1">
    <location>
        <begin position="52"/>
        <end position="73"/>
    </location>
</feature>
<gene>
    <name evidence="2" type="ORF">H2508_10975</name>
</gene>
<keyword evidence="1" id="KW-0472">Membrane</keyword>